<accession>A0A4P9W9D0</accession>
<evidence type="ECO:0000256" key="2">
    <source>
        <dbReference type="SAM" id="Phobius"/>
    </source>
</evidence>
<evidence type="ECO:0000256" key="1">
    <source>
        <dbReference type="SAM" id="MobiDB-lite"/>
    </source>
</evidence>
<dbReference type="EMBL" id="KZ996935">
    <property type="protein sequence ID" value="RKO88115.1"/>
    <property type="molecule type" value="Genomic_DNA"/>
</dbReference>
<evidence type="ECO:0000313" key="4">
    <source>
        <dbReference type="Proteomes" id="UP000269721"/>
    </source>
</evidence>
<dbReference type="Proteomes" id="UP000269721">
    <property type="component" value="Unassembled WGS sequence"/>
</dbReference>
<organism evidence="3 4">
    <name type="scientific">Blyttiomyces helicus</name>
    <dbReference type="NCBI Taxonomy" id="388810"/>
    <lineage>
        <taxon>Eukaryota</taxon>
        <taxon>Fungi</taxon>
        <taxon>Fungi incertae sedis</taxon>
        <taxon>Chytridiomycota</taxon>
        <taxon>Chytridiomycota incertae sedis</taxon>
        <taxon>Chytridiomycetes</taxon>
        <taxon>Chytridiomycetes incertae sedis</taxon>
        <taxon>Blyttiomyces</taxon>
    </lineage>
</organism>
<reference evidence="4" key="1">
    <citation type="journal article" date="2018" name="Nat. Microbiol.">
        <title>Leveraging single-cell genomics to expand the fungal tree of life.</title>
        <authorList>
            <person name="Ahrendt S.R."/>
            <person name="Quandt C.A."/>
            <person name="Ciobanu D."/>
            <person name="Clum A."/>
            <person name="Salamov A."/>
            <person name="Andreopoulos B."/>
            <person name="Cheng J.F."/>
            <person name="Woyke T."/>
            <person name="Pelin A."/>
            <person name="Henrissat B."/>
            <person name="Reynolds N.K."/>
            <person name="Benny G.L."/>
            <person name="Smith M.E."/>
            <person name="James T.Y."/>
            <person name="Grigoriev I.V."/>
        </authorList>
    </citation>
    <scope>NUCLEOTIDE SEQUENCE [LARGE SCALE GENOMIC DNA]</scope>
</reference>
<keyword evidence="2" id="KW-0812">Transmembrane</keyword>
<feature type="region of interest" description="Disordered" evidence="1">
    <location>
        <begin position="42"/>
        <end position="139"/>
    </location>
</feature>
<feature type="transmembrane region" description="Helical" evidence="2">
    <location>
        <begin position="12"/>
        <end position="31"/>
    </location>
</feature>
<dbReference type="AlphaFoldDB" id="A0A4P9W9D0"/>
<protein>
    <submittedName>
        <fullName evidence="3">Uncharacterized protein</fullName>
    </submittedName>
</protein>
<evidence type="ECO:0000313" key="3">
    <source>
        <dbReference type="EMBL" id="RKO88115.1"/>
    </source>
</evidence>
<sequence>MEKICRRTEEGLFPFAGLSGIGMWACFAVRLRTLVFASHQFGTSTESMDRQMLKERSGARGEKRGKEEDGGEEVVEVPGCGLPLESGQQSNTRHGRRPAPSPEASGCQKERSQQTKIFLDALQKDRRKKRWRKDGERRH</sequence>
<keyword evidence="4" id="KW-1185">Reference proteome</keyword>
<feature type="compositionally biased region" description="Basic and acidic residues" evidence="1">
    <location>
        <begin position="47"/>
        <end position="68"/>
    </location>
</feature>
<keyword evidence="2" id="KW-1133">Transmembrane helix</keyword>
<gene>
    <name evidence="3" type="ORF">BDK51DRAFT_34464</name>
</gene>
<proteinExistence type="predicted"/>
<name>A0A4P9W9D0_9FUNG</name>
<keyword evidence="2" id="KW-0472">Membrane</keyword>